<evidence type="ECO:0000259" key="1">
    <source>
        <dbReference type="Pfam" id="PF00534"/>
    </source>
</evidence>
<evidence type="ECO:0000313" key="2">
    <source>
        <dbReference type="EMBL" id="MQR00798.1"/>
    </source>
</evidence>
<dbReference type="PANTHER" id="PTHR46401">
    <property type="entry name" value="GLYCOSYLTRANSFERASE WBBK-RELATED"/>
    <property type="match status" value="1"/>
</dbReference>
<keyword evidence="2" id="KW-0808">Transferase</keyword>
<comment type="caution">
    <text evidence="2">The sequence shown here is derived from an EMBL/GenBank/DDBJ whole genome shotgun (WGS) entry which is preliminary data.</text>
</comment>
<organism evidence="2 3">
    <name type="scientific">Glaciimonas soli</name>
    <dbReference type="NCBI Taxonomy" id="2590999"/>
    <lineage>
        <taxon>Bacteria</taxon>
        <taxon>Pseudomonadati</taxon>
        <taxon>Pseudomonadota</taxon>
        <taxon>Betaproteobacteria</taxon>
        <taxon>Burkholderiales</taxon>
        <taxon>Oxalobacteraceae</taxon>
        <taxon>Glaciimonas</taxon>
    </lineage>
</organism>
<dbReference type="GO" id="GO:0016757">
    <property type="term" value="F:glycosyltransferase activity"/>
    <property type="evidence" value="ECO:0007669"/>
    <property type="project" value="InterPro"/>
</dbReference>
<name>A0A843YTH3_9BURK</name>
<dbReference type="Proteomes" id="UP000451565">
    <property type="component" value="Unassembled WGS sequence"/>
</dbReference>
<dbReference type="InterPro" id="IPR001296">
    <property type="entry name" value="Glyco_trans_1"/>
</dbReference>
<dbReference type="AlphaFoldDB" id="A0A843YTH3"/>
<dbReference type="RefSeq" id="WP_153234418.1">
    <property type="nucleotide sequence ID" value="NZ_WINI01000004.1"/>
</dbReference>
<dbReference type="PANTHER" id="PTHR46401:SF8">
    <property type="entry name" value="BLL6006 PROTEIN"/>
    <property type="match status" value="1"/>
</dbReference>
<keyword evidence="3" id="KW-1185">Reference proteome</keyword>
<accession>A0A843YTH3</accession>
<dbReference type="CDD" id="cd03809">
    <property type="entry name" value="GT4_MtfB-like"/>
    <property type="match status" value="1"/>
</dbReference>
<dbReference type="OrthoDB" id="433681at2"/>
<reference evidence="2 3" key="1">
    <citation type="submission" date="2019-10" db="EMBL/GenBank/DDBJ databases">
        <title>Glaciimonas soli sp. nov., a psychrophilic bacterium isolated from the forest soil of a high elevation mountain in Taiwan.</title>
        <authorList>
            <person name="Wang L.-T."/>
            <person name="Shieh W.Y."/>
        </authorList>
    </citation>
    <scope>NUCLEOTIDE SEQUENCE [LARGE SCALE GENOMIC DNA]</scope>
    <source>
        <strain evidence="2 3">GS1</strain>
    </source>
</reference>
<protein>
    <submittedName>
        <fullName evidence="2">Glycosyltransferase</fullName>
    </submittedName>
</protein>
<proteinExistence type="predicted"/>
<dbReference type="Pfam" id="PF00534">
    <property type="entry name" value="Glycos_transf_1"/>
    <property type="match status" value="1"/>
</dbReference>
<dbReference type="SUPFAM" id="SSF53756">
    <property type="entry name" value="UDP-Glycosyltransferase/glycogen phosphorylase"/>
    <property type="match status" value="1"/>
</dbReference>
<sequence>MTTTTATYDPGLIDMTNEANKKIKVLLELRPALDGFAGIPQEVRLLFRGLRKIESVDIEGLLQTSHRRLARGTSDTGFFRKKISAARRYNRISNVIISMAEKPYRNVLDIIMDYFQKRAEVASLQISMVSGFGKIKLTRFESKSFEDFTWRTIFSKTLPASDFSLVAPANHRVCSVPWHTLHTVGLSTLNWRSTPKYPKLDTKGFDIFIGQTPYPARVDPDTAYVIRYHDAIPIFMPHTISDKSLHQATHFYAMMSNVKSGAWFACVSEATRQDLIRIFPEVTDRAVTIHNMVAHHYFLENSAFERVPGIIRSRLYEGDPSKGIELLPKFFSLREKENFYKRSLGDKHFKYLLIVSTIEPRKNHTRLLAAWEVLKADVDPDLKLVVVGTLGWEHSSITKAFSSWIDRGDLFMLNAVPAPDLRVLYRHAAATVCPSLGEGFDFSGVESMASGGITIASDIPVHREVYEDAAEYFDPYATMSLVKALKKVLYEEGAQQEQEQMRQRGGEVSSRYLPEQIIPQWERFAERVVAERKSIKSSTTTVFEEKNSSVSST</sequence>
<dbReference type="EMBL" id="WINI01000004">
    <property type="protein sequence ID" value="MQR00798.1"/>
    <property type="molecule type" value="Genomic_DNA"/>
</dbReference>
<gene>
    <name evidence="2" type="ORF">GEV47_08895</name>
</gene>
<evidence type="ECO:0000313" key="3">
    <source>
        <dbReference type="Proteomes" id="UP000451565"/>
    </source>
</evidence>
<feature type="domain" description="Glycosyl transferase family 1" evidence="1">
    <location>
        <begin position="341"/>
        <end position="505"/>
    </location>
</feature>
<dbReference type="Gene3D" id="3.40.50.2000">
    <property type="entry name" value="Glycogen Phosphorylase B"/>
    <property type="match status" value="1"/>
</dbReference>